<sequence>MSSQSVSSRVVPVTAGVKGSSLRATISRLARLVWRSYERHSLYQVMLAAGHDEALPDTLVHDPRQTGQH</sequence>
<dbReference type="Proteomes" id="UP000185151">
    <property type="component" value="Unassembled WGS sequence"/>
</dbReference>
<protein>
    <submittedName>
        <fullName evidence="1">Uncharacterized protein</fullName>
    </submittedName>
</protein>
<keyword evidence="2" id="KW-1185">Reference proteome</keyword>
<proteinExistence type="predicted"/>
<name>A0A1N6IKK5_9BURK</name>
<dbReference type="EMBL" id="FSRU01000001">
    <property type="protein sequence ID" value="SIO32574.1"/>
    <property type="molecule type" value="Genomic_DNA"/>
</dbReference>
<dbReference type="OrthoDB" id="9115078at2"/>
<evidence type="ECO:0000313" key="2">
    <source>
        <dbReference type="Proteomes" id="UP000185151"/>
    </source>
</evidence>
<reference evidence="1 2" key="1">
    <citation type="submission" date="2016-11" db="EMBL/GenBank/DDBJ databases">
        <authorList>
            <person name="Jaros S."/>
            <person name="Januszkiewicz K."/>
            <person name="Wedrychowicz H."/>
        </authorList>
    </citation>
    <scope>NUCLEOTIDE SEQUENCE [LARGE SCALE GENOMIC DNA]</scope>
    <source>
        <strain evidence="1 2">GAS95</strain>
    </source>
</reference>
<dbReference type="AlphaFoldDB" id="A0A1N6IKK5"/>
<dbReference type="RefSeq" id="WP_074295730.1">
    <property type="nucleotide sequence ID" value="NZ_FSRU01000001.1"/>
</dbReference>
<gene>
    <name evidence="1" type="ORF">SAMN05444165_2252</name>
</gene>
<organism evidence="1 2">
    <name type="scientific">Paraburkholderia phenazinium</name>
    <dbReference type="NCBI Taxonomy" id="60549"/>
    <lineage>
        <taxon>Bacteria</taxon>
        <taxon>Pseudomonadati</taxon>
        <taxon>Pseudomonadota</taxon>
        <taxon>Betaproteobacteria</taxon>
        <taxon>Burkholderiales</taxon>
        <taxon>Burkholderiaceae</taxon>
        <taxon>Paraburkholderia</taxon>
    </lineage>
</organism>
<accession>A0A1N6IKK5</accession>
<evidence type="ECO:0000313" key="1">
    <source>
        <dbReference type="EMBL" id="SIO32574.1"/>
    </source>
</evidence>